<dbReference type="STRING" id="1528.SAMN04488579_12446"/>
<dbReference type="RefSeq" id="WP_090246745.1">
    <property type="nucleotide sequence ID" value="NZ_FNOU01000024.1"/>
</dbReference>
<evidence type="ECO:0000313" key="1">
    <source>
        <dbReference type="EMBL" id="SDY30076.1"/>
    </source>
</evidence>
<keyword evidence="2" id="KW-1185">Reference proteome</keyword>
<sequence>MAVIIEDTRQHVGKYDAAHAYFELNDVSVTRSKLAVGDYSSPPSRVVDTKKGFEEVVGNFCSKDRDRVKREIMLAKHMGTELVFLIIDKTATCIEDAKAWKNKRGKVSGETLYKTLDTMVKRYGVRFEFCTPADSGRRILELLEVGEDAHNETASGFDQG</sequence>
<dbReference type="EMBL" id="FNOU01000024">
    <property type="protein sequence ID" value="SDY30076.1"/>
    <property type="molecule type" value="Genomic_DNA"/>
</dbReference>
<organism evidence="1 2">
    <name type="scientific">Eubacterium barkeri</name>
    <name type="common">Clostridium barkeri</name>
    <dbReference type="NCBI Taxonomy" id="1528"/>
    <lineage>
        <taxon>Bacteria</taxon>
        <taxon>Bacillati</taxon>
        <taxon>Bacillota</taxon>
        <taxon>Clostridia</taxon>
        <taxon>Eubacteriales</taxon>
        <taxon>Eubacteriaceae</taxon>
        <taxon>Eubacterium</taxon>
    </lineage>
</organism>
<dbReference type="InterPro" id="IPR011335">
    <property type="entry name" value="Restrct_endonuc-II-like"/>
</dbReference>
<dbReference type="AlphaFoldDB" id="A0A1H3IQL5"/>
<reference evidence="2" key="1">
    <citation type="submission" date="2016-10" db="EMBL/GenBank/DDBJ databases">
        <authorList>
            <person name="Varghese N."/>
            <person name="Submissions S."/>
        </authorList>
    </citation>
    <scope>NUCLEOTIDE SEQUENCE [LARGE SCALE GENOMIC DNA]</scope>
    <source>
        <strain evidence="2">VPI 5359</strain>
    </source>
</reference>
<gene>
    <name evidence="1" type="ORF">SAMN04488579_12446</name>
</gene>
<name>A0A1H3IQL5_EUBBA</name>
<protein>
    <recommendedName>
        <fullName evidence="3">ERCC4 domain-containing protein</fullName>
    </recommendedName>
</protein>
<dbReference type="SUPFAM" id="SSF52980">
    <property type="entry name" value="Restriction endonuclease-like"/>
    <property type="match status" value="1"/>
</dbReference>
<proteinExistence type="predicted"/>
<dbReference type="Proteomes" id="UP000199652">
    <property type="component" value="Unassembled WGS sequence"/>
</dbReference>
<evidence type="ECO:0000313" key="2">
    <source>
        <dbReference type="Proteomes" id="UP000199652"/>
    </source>
</evidence>
<accession>A0A1H3IQL5</accession>
<dbReference type="OrthoDB" id="2046108at2"/>
<evidence type="ECO:0008006" key="3">
    <source>
        <dbReference type="Google" id="ProtNLM"/>
    </source>
</evidence>